<evidence type="ECO:0000313" key="3">
    <source>
        <dbReference type="Proteomes" id="UP001210865"/>
    </source>
</evidence>
<feature type="transmembrane region" description="Helical" evidence="1">
    <location>
        <begin position="15"/>
        <end position="37"/>
    </location>
</feature>
<evidence type="ECO:0000313" key="2">
    <source>
        <dbReference type="EMBL" id="WBO21924.1"/>
    </source>
</evidence>
<sequence length="50" mass="5207">MTEDGRAPRKANRPFLALIVGAIILAIAGIVVAGGILSRQHPTTDTAPQK</sequence>
<keyword evidence="3" id="KW-1185">Reference proteome</keyword>
<keyword evidence="1" id="KW-0472">Membrane</keyword>
<dbReference type="EMBL" id="CP115174">
    <property type="protein sequence ID" value="WBO21924.1"/>
    <property type="molecule type" value="Genomic_DNA"/>
</dbReference>
<name>A0ABY7NK76_9SPHN</name>
<organism evidence="2 3">
    <name type="scientific">Sphingomonas abietis</name>
    <dbReference type="NCBI Taxonomy" id="3012344"/>
    <lineage>
        <taxon>Bacteria</taxon>
        <taxon>Pseudomonadati</taxon>
        <taxon>Pseudomonadota</taxon>
        <taxon>Alphaproteobacteria</taxon>
        <taxon>Sphingomonadales</taxon>
        <taxon>Sphingomonadaceae</taxon>
        <taxon>Sphingomonas</taxon>
    </lineage>
</organism>
<evidence type="ECO:0000256" key="1">
    <source>
        <dbReference type="SAM" id="Phobius"/>
    </source>
</evidence>
<dbReference type="RefSeq" id="WP_270076572.1">
    <property type="nucleotide sequence ID" value="NZ_CP115174.1"/>
</dbReference>
<gene>
    <name evidence="2" type="ORF">PBT88_17425</name>
</gene>
<keyword evidence="1" id="KW-0812">Transmembrane</keyword>
<proteinExistence type="predicted"/>
<protein>
    <submittedName>
        <fullName evidence="2">Uncharacterized protein</fullName>
    </submittedName>
</protein>
<dbReference type="Proteomes" id="UP001210865">
    <property type="component" value="Chromosome"/>
</dbReference>
<reference evidence="2 3" key="1">
    <citation type="submission" date="2022-12" db="EMBL/GenBank/DDBJ databases">
        <title>Sphingomonas abieness sp. nov., an endophytic bacterium isolated from Abies koreana.</title>
        <authorList>
            <person name="Jiang L."/>
            <person name="Lee J."/>
        </authorList>
    </citation>
    <scope>NUCLEOTIDE SEQUENCE [LARGE SCALE GENOMIC DNA]</scope>
    <source>
        <strain evidence="3">PAMB 00755</strain>
    </source>
</reference>
<accession>A0ABY7NK76</accession>
<keyword evidence="1" id="KW-1133">Transmembrane helix</keyword>